<dbReference type="KEGG" id="glz:GLAREA_11943"/>
<feature type="domain" description="BTB" evidence="1">
    <location>
        <begin position="58"/>
        <end position="127"/>
    </location>
</feature>
<dbReference type="GeneID" id="19470984"/>
<dbReference type="Proteomes" id="UP000016922">
    <property type="component" value="Unassembled WGS sequence"/>
</dbReference>
<dbReference type="EMBL" id="KE145360">
    <property type="protein sequence ID" value="EPE31861.1"/>
    <property type="molecule type" value="Genomic_DNA"/>
</dbReference>
<evidence type="ECO:0000313" key="3">
    <source>
        <dbReference type="Proteomes" id="UP000016922"/>
    </source>
</evidence>
<dbReference type="HOGENOM" id="CLU_912307_0_0_1"/>
<proteinExistence type="predicted"/>
<dbReference type="RefSeq" id="XP_008080916.1">
    <property type="nucleotide sequence ID" value="XM_008082725.1"/>
</dbReference>
<dbReference type="Gene3D" id="3.30.710.10">
    <property type="entry name" value="Potassium Channel Kv1.1, Chain A"/>
    <property type="match status" value="1"/>
</dbReference>
<gene>
    <name evidence="2" type="ORF">GLAREA_11943</name>
</gene>
<dbReference type="PROSITE" id="PS50097">
    <property type="entry name" value="BTB"/>
    <property type="match status" value="1"/>
</dbReference>
<dbReference type="OrthoDB" id="194443at2759"/>
<accession>S3DIL3</accession>
<dbReference type="PANTHER" id="PTHR47843:SF2">
    <property type="entry name" value="BTB DOMAIN-CONTAINING PROTEIN"/>
    <property type="match status" value="1"/>
</dbReference>
<dbReference type="CDD" id="cd18186">
    <property type="entry name" value="BTB_POZ_ZBTB_KLHL-like"/>
    <property type="match status" value="1"/>
</dbReference>
<dbReference type="Pfam" id="PF00651">
    <property type="entry name" value="BTB"/>
    <property type="match status" value="1"/>
</dbReference>
<sequence>MGASNSVVSSPAAAPTKKCLECQENSSLLKDCELLEDMFEEIYEHGTVVAQLLAANSEIVTLIVGEEKVRITCHKALLGYFSRFFEAALYGGFSEAAAMEISLPDEKVENMKCFVAWLYIGSLMIACNRGVVEIKNTHEYDSNGVEICSHGRENGPETHERKLNVLSLWVLGDKLMCPSFANSVINACLIFYDDESPYELPEVKYVFENTTPNSELRVLFKRLIAADGPLRKGRHTEDKNTTEREAWLSILENGGEIVRECVQDGFTNYIPRDDKESPFAKENLAKFMQNVPEITAEEWIKKRCP</sequence>
<protein>
    <submittedName>
        <fullName evidence="2">POZ</fullName>
    </submittedName>
</protein>
<dbReference type="SUPFAM" id="SSF54695">
    <property type="entry name" value="POZ domain"/>
    <property type="match status" value="1"/>
</dbReference>
<dbReference type="AlphaFoldDB" id="S3DIL3"/>
<evidence type="ECO:0000259" key="1">
    <source>
        <dbReference type="PROSITE" id="PS50097"/>
    </source>
</evidence>
<name>S3DIL3_GLAL2</name>
<dbReference type="InterPro" id="IPR011333">
    <property type="entry name" value="SKP1/BTB/POZ_sf"/>
</dbReference>
<reference evidence="2 3" key="1">
    <citation type="journal article" date="2013" name="BMC Genomics">
        <title>Genomics-driven discovery of the pneumocandin biosynthetic gene cluster in the fungus Glarea lozoyensis.</title>
        <authorList>
            <person name="Chen L."/>
            <person name="Yue Q."/>
            <person name="Zhang X."/>
            <person name="Xiang M."/>
            <person name="Wang C."/>
            <person name="Li S."/>
            <person name="Che Y."/>
            <person name="Ortiz-Lopez F.J."/>
            <person name="Bills G.F."/>
            <person name="Liu X."/>
            <person name="An Z."/>
        </authorList>
    </citation>
    <scope>NUCLEOTIDE SEQUENCE [LARGE SCALE GENOMIC DNA]</scope>
    <source>
        <strain evidence="3">ATCC 20868 / MF5171</strain>
    </source>
</reference>
<keyword evidence="3" id="KW-1185">Reference proteome</keyword>
<organism evidence="2 3">
    <name type="scientific">Glarea lozoyensis (strain ATCC 20868 / MF5171)</name>
    <dbReference type="NCBI Taxonomy" id="1116229"/>
    <lineage>
        <taxon>Eukaryota</taxon>
        <taxon>Fungi</taxon>
        <taxon>Dikarya</taxon>
        <taxon>Ascomycota</taxon>
        <taxon>Pezizomycotina</taxon>
        <taxon>Leotiomycetes</taxon>
        <taxon>Helotiales</taxon>
        <taxon>Helotiaceae</taxon>
        <taxon>Glarea</taxon>
    </lineage>
</organism>
<dbReference type="InterPro" id="IPR000210">
    <property type="entry name" value="BTB/POZ_dom"/>
</dbReference>
<evidence type="ECO:0000313" key="2">
    <source>
        <dbReference type="EMBL" id="EPE31861.1"/>
    </source>
</evidence>
<dbReference type="STRING" id="1116229.S3DIL3"/>
<dbReference type="PANTHER" id="PTHR47843">
    <property type="entry name" value="BTB DOMAIN-CONTAINING PROTEIN-RELATED"/>
    <property type="match status" value="1"/>
</dbReference>